<dbReference type="EMBL" id="WSZM01000849">
    <property type="protein sequence ID" value="KAF4029283.1"/>
    <property type="molecule type" value="Genomic_DNA"/>
</dbReference>
<dbReference type="Proteomes" id="UP000704712">
    <property type="component" value="Unassembled WGS sequence"/>
</dbReference>
<evidence type="ECO:0000313" key="3">
    <source>
        <dbReference type="EMBL" id="KAF4136375.1"/>
    </source>
</evidence>
<dbReference type="AlphaFoldDB" id="A0A833W4F0"/>
<dbReference type="EMBL" id="JAACNO010001964">
    <property type="protein sequence ID" value="KAF4136375.1"/>
    <property type="molecule type" value="Genomic_DNA"/>
</dbReference>
<gene>
    <name evidence="2" type="ORF">GN244_ATG18993</name>
    <name evidence="3" type="ORF">GN958_ATG14436</name>
</gene>
<evidence type="ECO:0000256" key="1">
    <source>
        <dbReference type="SAM" id="Phobius"/>
    </source>
</evidence>
<organism evidence="2 4">
    <name type="scientific">Phytophthora infestans</name>
    <name type="common">Potato late blight agent</name>
    <name type="synonym">Botrytis infestans</name>
    <dbReference type="NCBI Taxonomy" id="4787"/>
    <lineage>
        <taxon>Eukaryota</taxon>
        <taxon>Sar</taxon>
        <taxon>Stramenopiles</taxon>
        <taxon>Oomycota</taxon>
        <taxon>Peronosporomycetes</taxon>
        <taxon>Peronosporales</taxon>
        <taxon>Peronosporaceae</taxon>
        <taxon>Phytophthora</taxon>
    </lineage>
</organism>
<name>A0A833W4F0_PHYIN</name>
<keyword evidence="1" id="KW-0472">Membrane</keyword>
<keyword evidence="1" id="KW-0812">Transmembrane</keyword>
<protein>
    <submittedName>
        <fullName evidence="2">Uncharacterized protein</fullName>
    </submittedName>
</protein>
<dbReference type="Proteomes" id="UP000602510">
    <property type="component" value="Unassembled WGS sequence"/>
</dbReference>
<accession>A0A833W4F0</accession>
<evidence type="ECO:0000313" key="2">
    <source>
        <dbReference type="EMBL" id="KAF4029283.1"/>
    </source>
</evidence>
<proteinExistence type="predicted"/>
<evidence type="ECO:0000313" key="4">
    <source>
        <dbReference type="Proteomes" id="UP000602510"/>
    </source>
</evidence>
<feature type="transmembrane region" description="Helical" evidence="1">
    <location>
        <begin position="21"/>
        <end position="46"/>
    </location>
</feature>
<comment type="caution">
    <text evidence="2">The sequence shown here is derived from an EMBL/GenBank/DDBJ whole genome shotgun (WGS) entry which is preliminary data.</text>
</comment>
<keyword evidence="4" id="KW-1185">Reference proteome</keyword>
<reference evidence="2" key="1">
    <citation type="submission" date="2020-04" db="EMBL/GenBank/DDBJ databases">
        <title>Hybrid Assembly of Korean Phytophthora infestans isolates.</title>
        <authorList>
            <person name="Prokchorchik M."/>
            <person name="Lee Y."/>
            <person name="Seo J."/>
            <person name="Cho J.-H."/>
            <person name="Park Y.-E."/>
            <person name="Jang D.-C."/>
            <person name="Im J.-S."/>
            <person name="Choi J.-G."/>
            <person name="Park H.-J."/>
            <person name="Lee G.-B."/>
            <person name="Lee Y.-G."/>
            <person name="Hong S.-Y."/>
            <person name="Cho K."/>
            <person name="Sohn K.H."/>
        </authorList>
    </citation>
    <scope>NUCLEOTIDE SEQUENCE</scope>
    <source>
        <strain evidence="2">KR_1_A1</strain>
        <strain evidence="3">KR_2_A2</strain>
    </source>
</reference>
<keyword evidence="1" id="KW-1133">Transmembrane helix</keyword>
<sequence>MTPTARRSQQECVRVSLRWFIFWWVIILGVHCAACGYNAVYALFYWNFGDTFLSYTLELSRISIPRQYFLTVSCATDDHRFTYALDLAILTLELEAVLS</sequence>